<evidence type="ECO:0000313" key="4">
    <source>
        <dbReference type="EMBL" id="KYC48373.1"/>
    </source>
</evidence>
<dbReference type="EMBL" id="LNJC01000008">
    <property type="protein sequence ID" value="KYC50762.1"/>
    <property type="molecule type" value="Genomic_DNA"/>
</dbReference>
<dbReference type="SUPFAM" id="SSF52788">
    <property type="entry name" value="Phosphotyrosine protein phosphatases I"/>
    <property type="match status" value="1"/>
</dbReference>
<dbReference type="CDD" id="cd16345">
    <property type="entry name" value="LMWP_ArsC"/>
    <property type="match status" value="1"/>
</dbReference>
<dbReference type="InterPro" id="IPR023485">
    <property type="entry name" value="Ptyr_pPase"/>
</dbReference>
<dbReference type="GO" id="GO:0046685">
    <property type="term" value="P:response to arsenic-containing substance"/>
    <property type="evidence" value="ECO:0007669"/>
    <property type="project" value="UniProtKB-KW"/>
</dbReference>
<dbReference type="SMART" id="SM00226">
    <property type="entry name" value="LMWPc"/>
    <property type="match status" value="1"/>
</dbReference>
<evidence type="ECO:0000259" key="2">
    <source>
        <dbReference type="SMART" id="SM00226"/>
    </source>
</evidence>
<dbReference type="AlphaFoldDB" id="A0A150J0L3"/>
<dbReference type="PATRIC" id="fig|1706437.3.peg.387"/>
<dbReference type="EC" id="3.1.3.48" evidence="5"/>
<dbReference type="Proteomes" id="UP000092403">
    <property type="component" value="Unassembled WGS sequence"/>
</dbReference>
<keyword evidence="1" id="KW-0059">Arsenical resistance</keyword>
<evidence type="ECO:0000313" key="7">
    <source>
        <dbReference type="Proteomes" id="UP000092401"/>
    </source>
</evidence>
<proteinExistence type="predicted"/>
<dbReference type="PANTHER" id="PTHR43428:SF1">
    <property type="entry name" value="ARSENATE REDUCTASE"/>
    <property type="match status" value="1"/>
</dbReference>
<feature type="domain" description="Phosphotyrosine protein phosphatase I" evidence="2">
    <location>
        <begin position="3"/>
        <end position="136"/>
    </location>
</feature>
<comment type="caution">
    <text evidence="5">The sequence shown here is derived from an EMBL/GenBank/DDBJ whole genome shotgun (WGS) entry which is preliminary data.</text>
</comment>
<evidence type="ECO:0000313" key="8">
    <source>
        <dbReference type="Proteomes" id="UP000092403"/>
    </source>
</evidence>
<dbReference type="PATRIC" id="fig|1706436.3.peg.484"/>
<accession>A0A150ITS6</accession>
<name>A0A150J0L3_9EURY</name>
<sequence length="139" mass="15612">MKKKILFICTHNSARSQLAEGLVNTLCSNKFQAFSAGSTPTNVNPYAIEALKEIGIDIKGHYSKSINEFEGQYFDYVVTVCDNARDSCPFFPGAKKYIHASFKDPSSVVGNSEEILNAFRKTRDEIKQWILEFICNSTI</sequence>
<accession>A0A150J0L3</accession>
<dbReference type="Proteomes" id="UP000091929">
    <property type="component" value="Unassembled WGS sequence"/>
</dbReference>
<keyword evidence="5" id="KW-0378">Hydrolase</keyword>
<dbReference type="PANTHER" id="PTHR43428">
    <property type="entry name" value="ARSENATE REDUCTASE"/>
    <property type="match status" value="1"/>
</dbReference>
<dbReference type="Pfam" id="PF01451">
    <property type="entry name" value="LMWPc"/>
    <property type="match status" value="1"/>
</dbReference>
<dbReference type="Proteomes" id="UP000092401">
    <property type="component" value="Unassembled WGS sequence"/>
</dbReference>
<evidence type="ECO:0000313" key="3">
    <source>
        <dbReference type="EMBL" id="KYC45863.1"/>
    </source>
</evidence>
<reference evidence="6 7" key="1">
    <citation type="journal article" date="2016" name="ISME J.">
        <title>Chasing the elusive Euryarchaeota class WSA2: genomes reveal a uniquely fastidious methyl-reducing methanogen.</title>
        <authorList>
            <person name="Nobu M.K."/>
            <person name="Narihiro T."/>
            <person name="Kuroda K."/>
            <person name="Mei R."/>
            <person name="Liu W.T."/>
        </authorList>
    </citation>
    <scope>NUCLEOTIDE SEQUENCE [LARGE SCALE GENOMIC DNA]</scope>
    <source>
        <strain evidence="3">B03fssc0709_Meth_Bin005</strain>
        <strain evidence="4">B15fssc0709_Meth_Bin003</strain>
        <strain evidence="5">BMIXfssc0709_Meth_Bin006</strain>
    </source>
</reference>
<dbReference type="Gene3D" id="3.40.50.2300">
    <property type="match status" value="1"/>
</dbReference>
<organism evidence="5 8">
    <name type="scientific">Candidatus Methanofastidiosum methylothiophilum</name>
    <dbReference type="NCBI Taxonomy" id="1705564"/>
    <lineage>
        <taxon>Archaea</taxon>
        <taxon>Methanobacteriati</taxon>
        <taxon>Methanobacteriota</taxon>
        <taxon>Stenosarchaea group</taxon>
        <taxon>Candidatus Methanofastidiosia</taxon>
        <taxon>Candidatus Methanofastidiosales</taxon>
        <taxon>Candidatus Methanofastidiosaceae</taxon>
        <taxon>Candidatus Methanofastidiosum</taxon>
    </lineage>
</organism>
<dbReference type="EMBL" id="LNGE01000009">
    <property type="protein sequence ID" value="KYC45863.1"/>
    <property type="molecule type" value="Genomic_DNA"/>
</dbReference>
<evidence type="ECO:0000313" key="5">
    <source>
        <dbReference type="EMBL" id="KYC50762.1"/>
    </source>
</evidence>
<evidence type="ECO:0000313" key="6">
    <source>
        <dbReference type="Proteomes" id="UP000091929"/>
    </source>
</evidence>
<dbReference type="PATRIC" id="fig|1706438.3.peg.566"/>
<accession>A0A150ILH1</accession>
<dbReference type="GO" id="GO:0004725">
    <property type="term" value="F:protein tyrosine phosphatase activity"/>
    <property type="evidence" value="ECO:0007669"/>
    <property type="project" value="UniProtKB-EC"/>
</dbReference>
<dbReference type="EMBL" id="LNGF01000006">
    <property type="protein sequence ID" value="KYC48373.1"/>
    <property type="molecule type" value="Genomic_DNA"/>
</dbReference>
<gene>
    <name evidence="5" type="primary">arsC_1</name>
    <name evidence="3" type="ORF">APG10_00479</name>
    <name evidence="4" type="ORF">APG11_00386</name>
    <name evidence="5" type="ORF">APG12_00564</name>
</gene>
<evidence type="ECO:0000256" key="1">
    <source>
        <dbReference type="ARBA" id="ARBA00022849"/>
    </source>
</evidence>
<protein>
    <submittedName>
        <fullName evidence="5">Protein ArsC</fullName>
        <ecNumber evidence="5">3.1.3.48</ecNumber>
    </submittedName>
</protein>
<dbReference type="InterPro" id="IPR036196">
    <property type="entry name" value="Ptyr_pPase_sf"/>
</dbReference>